<keyword evidence="3" id="KW-0808">Transferase</keyword>
<dbReference type="EMBL" id="GL883008">
    <property type="protein sequence ID" value="EGG23255.1"/>
    <property type="molecule type" value="Genomic_DNA"/>
</dbReference>
<evidence type="ECO:0000256" key="4">
    <source>
        <dbReference type="SAM" id="MobiDB-lite"/>
    </source>
</evidence>
<accession>F4PL33</accession>
<dbReference type="OrthoDB" id="14850at2759"/>
<dbReference type="GeneID" id="14875030"/>
<feature type="domain" description="Methyltransferase type 11" evidence="5">
    <location>
        <begin position="72"/>
        <end position="161"/>
    </location>
</feature>
<dbReference type="STRING" id="1054147.F4PL33"/>
<dbReference type="InterPro" id="IPR051052">
    <property type="entry name" value="Diverse_substrate_MTase"/>
</dbReference>
<dbReference type="PANTHER" id="PTHR44942:SF4">
    <property type="entry name" value="METHYLTRANSFERASE TYPE 11 DOMAIN-CONTAINING PROTEIN"/>
    <property type="match status" value="1"/>
</dbReference>
<dbReference type="KEGG" id="dfa:DFA_05387"/>
<proteinExistence type="inferred from homology"/>
<dbReference type="RefSeq" id="XP_004361106.1">
    <property type="nucleotide sequence ID" value="XM_004361049.1"/>
</dbReference>
<dbReference type="AlphaFoldDB" id="F4PL33"/>
<dbReference type="InterPro" id="IPR029063">
    <property type="entry name" value="SAM-dependent_MTases_sf"/>
</dbReference>
<keyword evidence="2" id="KW-0489">Methyltransferase</keyword>
<keyword evidence="7" id="KW-1185">Reference proteome</keyword>
<dbReference type="GO" id="GO:0008757">
    <property type="term" value="F:S-adenosylmethionine-dependent methyltransferase activity"/>
    <property type="evidence" value="ECO:0007669"/>
    <property type="project" value="InterPro"/>
</dbReference>
<evidence type="ECO:0000313" key="7">
    <source>
        <dbReference type="Proteomes" id="UP000007797"/>
    </source>
</evidence>
<dbReference type="OMA" id="FSAVHWF"/>
<dbReference type="SUPFAM" id="SSF53335">
    <property type="entry name" value="S-adenosyl-L-methionine-dependent methyltransferases"/>
    <property type="match status" value="1"/>
</dbReference>
<dbReference type="Proteomes" id="UP000007797">
    <property type="component" value="Unassembled WGS sequence"/>
</dbReference>
<dbReference type="CDD" id="cd02440">
    <property type="entry name" value="AdoMet_MTases"/>
    <property type="match status" value="1"/>
</dbReference>
<evidence type="ECO:0000259" key="5">
    <source>
        <dbReference type="Pfam" id="PF08241"/>
    </source>
</evidence>
<dbReference type="Gene3D" id="3.40.50.150">
    <property type="entry name" value="Vaccinia Virus protein VP39"/>
    <property type="match status" value="1"/>
</dbReference>
<evidence type="ECO:0000256" key="1">
    <source>
        <dbReference type="ARBA" id="ARBA00008361"/>
    </source>
</evidence>
<organism evidence="6 7">
    <name type="scientific">Cavenderia fasciculata</name>
    <name type="common">Slime mold</name>
    <name type="synonym">Dictyostelium fasciculatum</name>
    <dbReference type="NCBI Taxonomy" id="261658"/>
    <lineage>
        <taxon>Eukaryota</taxon>
        <taxon>Amoebozoa</taxon>
        <taxon>Evosea</taxon>
        <taxon>Eumycetozoa</taxon>
        <taxon>Dictyostelia</taxon>
        <taxon>Acytosteliales</taxon>
        <taxon>Cavenderiaceae</taxon>
        <taxon>Cavenderia</taxon>
    </lineage>
</organism>
<name>F4PL33_CACFS</name>
<sequence length="290" mass="32795">MADNTNTNNTSSHTPSSSIDADATATAATTQFVDHFGAAGAQYRSFRPSYPIELYDIIKEYTKEQPKKLAFDVACGNGQATVQIAEFFDKVIGFEPSDGQFKNCIQAPNVEYRVSPAEDIDWKENESVDLITVATAVHWFNLPVFYKECQRLLKSNGSLIIWTYGFFKILGNENAEEINKTMGTKTLAEYWAPANKIVAEKYVNIHPPFSQVERKEITFKVDVTLDQVVGHYQTWSAYSKYLKTNECILPKIREQLLQAFNTSDSSIPVVLEYTVSMILFIVLEYTNITQ</sequence>
<comment type="similarity">
    <text evidence="1">Belongs to the methyltransferase superfamily.</text>
</comment>
<dbReference type="GO" id="GO:0032259">
    <property type="term" value="P:methylation"/>
    <property type="evidence" value="ECO:0007669"/>
    <property type="project" value="UniProtKB-KW"/>
</dbReference>
<reference evidence="7" key="1">
    <citation type="journal article" date="2011" name="Genome Res.">
        <title>Phylogeny-wide analysis of social amoeba genomes highlights ancient origins for complex intercellular communication.</title>
        <authorList>
            <person name="Heidel A.J."/>
            <person name="Lawal H.M."/>
            <person name="Felder M."/>
            <person name="Schilde C."/>
            <person name="Helps N.R."/>
            <person name="Tunggal B."/>
            <person name="Rivero F."/>
            <person name="John U."/>
            <person name="Schleicher M."/>
            <person name="Eichinger L."/>
            <person name="Platzer M."/>
            <person name="Noegel A.A."/>
            <person name="Schaap P."/>
            <person name="Gloeckner G."/>
        </authorList>
    </citation>
    <scope>NUCLEOTIDE SEQUENCE [LARGE SCALE GENOMIC DNA]</scope>
    <source>
        <strain evidence="7">SH3</strain>
    </source>
</reference>
<gene>
    <name evidence="6" type="ORF">DFA_05387</name>
</gene>
<protein>
    <recommendedName>
        <fullName evidence="5">Methyltransferase type 11 domain-containing protein</fullName>
    </recommendedName>
</protein>
<evidence type="ECO:0000256" key="3">
    <source>
        <dbReference type="ARBA" id="ARBA00022679"/>
    </source>
</evidence>
<evidence type="ECO:0000256" key="2">
    <source>
        <dbReference type="ARBA" id="ARBA00022603"/>
    </source>
</evidence>
<dbReference type="InterPro" id="IPR013216">
    <property type="entry name" value="Methyltransf_11"/>
</dbReference>
<evidence type="ECO:0000313" key="6">
    <source>
        <dbReference type="EMBL" id="EGG23255.1"/>
    </source>
</evidence>
<dbReference type="Pfam" id="PF08241">
    <property type="entry name" value="Methyltransf_11"/>
    <property type="match status" value="1"/>
</dbReference>
<dbReference type="PANTHER" id="PTHR44942">
    <property type="entry name" value="METHYLTRANSF_11 DOMAIN-CONTAINING PROTEIN"/>
    <property type="match status" value="1"/>
</dbReference>
<feature type="region of interest" description="Disordered" evidence="4">
    <location>
        <begin position="1"/>
        <end position="22"/>
    </location>
</feature>